<reference evidence="16 17" key="1">
    <citation type="submission" date="2021-10" db="EMBL/GenBank/DDBJ databases">
        <authorList>
            <person name="Grouzdev D.S."/>
            <person name="Pantiukh K.S."/>
            <person name="Krutkina M.S."/>
        </authorList>
    </citation>
    <scope>NUCLEOTIDE SEQUENCE [LARGE SCALE GENOMIC DNA]</scope>
    <source>
        <strain evidence="16 17">Z-7514</strain>
    </source>
</reference>
<keyword evidence="12" id="KW-0902">Two-component regulatory system</keyword>
<dbReference type="CDD" id="cd00082">
    <property type="entry name" value="HisKA"/>
    <property type="match status" value="1"/>
</dbReference>
<dbReference type="GO" id="GO:0005524">
    <property type="term" value="F:ATP binding"/>
    <property type="evidence" value="ECO:0007669"/>
    <property type="project" value="UniProtKB-KW"/>
</dbReference>
<feature type="domain" description="Histidine kinase" evidence="15">
    <location>
        <begin position="246"/>
        <end position="450"/>
    </location>
</feature>
<evidence type="ECO:0000256" key="7">
    <source>
        <dbReference type="ARBA" id="ARBA00022692"/>
    </source>
</evidence>
<evidence type="ECO:0000256" key="3">
    <source>
        <dbReference type="ARBA" id="ARBA00012438"/>
    </source>
</evidence>
<evidence type="ECO:0000256" key="12">
    <source>
        <dbReference type="ARBA" id="ARBA00023012"/>
    </source>
</evidence>
<dbReference type="Proteomes" id="UP001199296">
    <property type="component" value="Unassembled WGS sequence"/>
</dbReference>
<keyword evidence="17" id="KW-1185">Reference proteome</keyword>
<dbReference type="PROSITE" id="PS50109">
    <property type="entry name" value="HIS_KIN"/>
    <property type="match status" value="1"/>
</dbReference>
<keyword evidence="9" id="KW-0418">Kinase</keyword>
<evidence type="ECO:0000256" key="1">
    <source>
        <dbReference type="ARBA" id="ARBA00000085"/>
    </source>
</evidence>
<dbReference type="InterPro" id="IPR003594">
    <property type="entry name" value="HATPase_dom"/>
</dbReference>
<dbReference type="InterPro" id="IPR003661">
    <property type="entry name" value="HisK_dim/P_dom"/>
</dbReference>
<comment type="caution">
    <text evidence="16">The sequence shown here is derived from an EMBL/GenBank/DDBJ whole genome shotgun (WGS) entry which is preliminary data.</text>
</comment>
<keyword evidence="10 16" id="KW-0067">ATP-binding</keyword>
<dbReference type="SUPFAM" id="SSF55874">
    <property type="entry name" value="ATPase domain of HSP90 chaperone/DNA topoisomerase II/histidine kinase"/>
    <property type="match status" value="1"/>
</dbReference>
<dbReference type="Pfam" id="PF00512">
    <property type="entry name" value="HisKA"/>
    <property type="match status" value="1"/>
</dbReference>
<dbReference type="Gene3D" id="1.10.287.130">
    <property type="match status" value="1"/>
</dbReference>
<dbReference type="RefSeq" id="WP_229344503.1">
    <property type="nucleotide sequence ID" value="NZ_JAJFAT010000005.1"/>
</dbReference>
<keyword evidence="5" id="KW-0597">Phosphoprotein</keyword>
<keyword evidence="6" id="KW-0808">Transferase</keyword>
<evidence type="ECO:0000256" key="10">
    <source>
        <dbReference type="ARBA" id="ARBA00022840"/>
    </source>
</evidence>
<dbReference type="PRINTS" id="PR00344">
    <property type="entry name" value="BCTRLSENSOR"/>
</dbReference>
<evidence type="ECO:0000256" key="4">
    <source>
        <dbReference type="ARBA" id="ARBA00022475"/>
    </source>
</evidence>
<keyword evidence="8" id="KW-0547">Nucleotide-binding</keyword>
<keyword evidence="13 14" id="KW-0472">Membrane</keyword>
<evidence type="ECO:0000259" key="15">
    <source>
        <dbReference type="PROSITE" id="PS50109"/>
    </source>
</evidence>
<dbReference type="InterPro" id="IPR005467">
    <property type="entry name" value="His_kinase_dom"/>
</dbReference>
<organism evidence="16 17">
    <name type="scientific">Halanaerobium polyolivorans</name>
    <dbReference type="NCBI Taxonomy" id="2886943"/>
    <lineage>
        <taxon>Bacteria</taxon>
        <taxon>Bacillati</taxon>
        <taxon>Bacillota</taxon>
        <taxon>Clostridia</taxon>
        <taxon>Halanaerobiales</taxon>
        <taxon>Halanaerobiaceae</taxon>
        <taxon>Halanaerobium</taxon>
    </lineage>
</organism>
<keyword evidence="4" id="KW-1003">Cell membrane</keyword>
<sequence length="460" mass="52596">MSLKKRLIIYIMLIFLLIMTVIGYILVVQQRDIFQAEMERRGKLLARTLAEISKEAMLIYEFSTLVQNVRSLEGEEDLRNAKIINNNGRILASLNRDTEGSFTDSDYSQDRKYWEDNYLITVETINANGVEMGKSIIVLSQQSMLNRIGYSVKLIIIILVIALALLIIIINITAEYFFEPLTLLAERVRKIPDDNFNIKKLQESQPPEELIELYNSISWMYEEMLMIRKRLVEKTQMATIGKMSAYLAHEIRNPLEAISGSVEVMKLKGEINSDGGFYNIIKEEITTLNSFLDEFLSFARGKSYDFEKININNLINDIFNLLKPMLRNKDIQLIKKFNNQDLYIKGDVNKIKSVFTNLILNSIEAIGSNGYVEITLKNDEDYITAVIKDNGKGIKNKNLKKIFNPFFTTKKSGSGIGLSISKEIIERHDGAIDVEAKNNTSFTIKLPIFKDDNNGKNSDS</sequence>
<dbReference type="InterPro" id="IPR004358">
    <property type="entry name" value="Sig_transdc_His_kin-like_C"/>
</dbReference>
<comment type="subcellular location">
    <subcellularLocation>
        <location evidence="2">Cell membrane</location>
        <topology evidence="2">Multi-pass membrane protein</topology>
    </subcellularLocation>
</comment>
<comment type="catalytic activity">
    <reaction evidence="1">
        <text>ATP + protein L-histidine = ADP + protein N-phospho-L-histidine.</text>
        <dbReference type="EC" id="2.7.13.3"/>
    </reaction>
</comment>
<accession>A0AAW4WZ54</accession>
<dbReference type="PANTHER" id="PTHR45528:SF1">
    <property type="entry name" value="SENSOR HISTIDINE KINASE CPXA"/>
    <property type="match status" value="1"/>
</dbReference>
<dbReference type="InterPro" id="IPR036890">
    <property type="entry name" value="HATPase_C_sf"/>
</dbReference>
<evidence type="ECO:0000256" key="9">
    <source>
        <dbReference type="ARBA" id="ARBA00022777"/>
    </source>
</evidence>
<evidence type="ECO:0000313" key="16">
    <source>
        <dbReference type="EMBL" id="MCC3144600.1"/>
    </source>
</evidence>
<dbReference type="SMART" id="SM00387">
    <property type="entry name" value="HATPase_c"/>
    <property type="match status" value="1"/>
</dbReference>
<evidence type="ECO:0000256" key="5">
    <source>
        <dbReference type="ARBA" id="ARBA00022553"/>
    </source>
</evidence>
<dbReference type="EC" id="2.7.13.3" evidence="3"/>
<name>A0AAW4WZ54_9FIRM</name>
<evidence type="ECO:0000256" key="14">
    <source>
        <dbReference type="SAM" id="Phobius"/>
    </source>
</evidence>
<dbReference type="InterPro" id="IPR036097">
    <property type="entry name" value="HisK_dim/P_sf"/>
</dbReference>
<dbReference type="GO" id="GO:0005886">
    <property type="term" value="C:plasma membrane"/>
    <property type="evidence" value="ECO:0007669"/>
    <property type="project" value="UniProtKB-SubCell"/>
</dbReference>
<dbReference type="PANTHER" id="PTHR45528">
    <property type="entry name" value="SENSOR HISTIDINE KINASE CPXA"/>
    <property type="match status" value="1"/>
</dbReference>
<dbReference type="SMART" id="SM00388">
    <property type="entry name" value="HisKA"/>
    <property type="match status" value="1"/>
</dbReference>
<dbReference type="Gene3D" id="3.30.565.10">
    <property type="entry name" value="Histidine kinase-like ATPase, C-terminal domain"/>
    <property type="match status" value="1"/>
</dbReference>
<dbReference type="EMBL" id="JAJFAT010000005">
    <property type="protein sequence ID" value="MCC3144600.1"/>
    <property type="molecule type" value="Genomic_DNA"/>
</dbReference>
<feature type="transmembrane region" description="Helical" evidence="14">
    <location>
        <begin position="154"/>
        <end position="178"/>
    </location>
</feature>
<dbReference type="InterPro" id="IPR050398">
    <property type="entry name" value="HssS/ArlS-like"/>
</dbReference>
<evidence type="ECO:0000256" key="2">
    <source>
        <dbReference type="ARBA" id="ARBA00004651"/>
    </source>
</evidence>
<keyword evidence="7 14" id="KW-0812">Transmembrane</keyword>
<dbReference type="AlphaFoldDB" id="A0AAW4WZ54"/>
<evidence type="ECO:0000256" key="11">
    <source>
        <dbReference type="ARBA" id="ARBA00022989"/>
    </source>
</evidence>
<evidence type="ECO:0000256" key="6">
    <source>
        <dbReference type="ARBA" id="ARBA00022679"/>
    </source>
</evidence>
<gene>
    <name evidence="16" type="ORF">LJ207_04580</name>
</gene>
<protein>
    <recommendedName>
        <fullName evidence="3">histidine kinase</fullName>
        <ecNumber evidence="3">2.7.13.3</ecNumber>
    </recommendedName>
</protein>
<dbReference type="Pfam" id="PF02518">
    <property type="entry name" value="HATPase_c"/>
    <property type="match status" value="1"/>
</dbReference>
<feature type="transmembrane region" description="Helical" evidence="14">
    <location>
        <begin position="6"/>
        <end position="28"/>
    </location>
</feature>
<evidence type="ECO:0000256" key="8">
    <source>
        <dbReference type="ARBA" id="ARBA00022741"/>
    </source>
</evidence>
<keyword evidence="11 14" id="KW-1133">Transmembrane helix</keyword>
<dbReference type="GO" id="GO:0000155">
    <property type="term" value="F:phosphorelay sensor kinase activity"/>
    <property type="evidence" value="ECO:0007669"/>
    <property type="project" value="InterPro"/>
</dbReference>
<dbReference type="SUPFAM" id="SSF47384">
    <property type="entry name" value="Homodimeric domain of signal transducing histidine kinase"/>
    <property type="match status" value="1"/>
</dbReference>
<proteinExistence type="predicted"/>
<evidence type="ECO:0000256" key="13">
    <source>
        <dbReference type="ARBA" id="ARBA00023136"/>
    </source>
</evidence>
<evidence type="ECO:0000313" key="17">
    <source>
        <dbReference type="Proteomes" id="UP001199296"/>
    </source>
</evidence>